<comment type="caution">
    <text evidence="1">The sequence shown here is derived from an EMBL/GenBank/DDBJ whole genome shotgun (WGS) entry which is preliminary data.</text>
</comment>
<keyword evidence="2" id="KW-1185">Reference proteome</keyword>
<dbReference type="EMBL" id="BPLQ01011751">
    <property type="protein sequence ID" value="GIY60155.1"/>
    <property type="molecule type" value="Genomic_DNA"/>
</dbReference>
<protein>
    <submittedName>
        <fullName evidence="1">Uncharacterized protein</fullName>
    </submittedName>
</protein>
<dbReference type="AlphaFoldDB" id="A0AAV4UR46"/>
<proteinExistence type="predicted"/>
<reference evidence="1 2" key="1">
    <citation type="submission" date="2021-06" db="EMBL/GenBank/DDBJ databases">
        <title>Caerostris darwini draft genome.</title>
        <authorList>
            <person name="Kono N."/>
            <person name="Arakawa K."/>
        </authorList>
    </citation>
    <scope>NUCLEOTIDE SEQUENCE [LARGE SCALE GENOMIC DNA]</scope>
</reference>
<accession>A0AAV4UR46</accession>
<evidence type="ECO:0000313" key="1">
    <source>
        <dbReference type="EMBL" id="GIY60155.1"/>
    </source>
</evidence>
<evidence type="ECO:0000313" key="2">
    <source>
        <dbReference type="Proteomes" id="UP001054837"/>
    </source>
</evidence>
<name>A0AAV4UR46_9ARAC</name>
<dbReference type="Proteomes" id="UP001054837">
    <property type="component" value="Unassembled WGS sequence"/>
</dbReference>
<sequence>MGDEHPRKGLWGNIVLESNRRKFPSIYLTFRYHIGFLADLGCLAWTTLADLLAKEGTSDVPIPNDTLTLSEICSKIKTSNQQLWNTLSDSSLV</sequence>
<organism evidence="1 2">
    <name type="scientific">Caerostris darwini</name>
    <dbReference type="NCBI Taxonomy" id="1538125"/>
    <lineage>
        <taxon>Eukaryota</taxon>
        <taxon>Metazoa</taxon>
        <taxon>Ecdysozoa</taxon>
        <taxon>Arthropoda</taxon>
        <taxon>Chelicerata</taxon>
        <taxon>Arachnida</taxon>
        <taxon>Araneae</taxon>
        <taxon>Araneomorphae</taxon>
        <taxon>Entelegynae</taxon>
        <taxon>Araneoidea</taxon>
        <taxon>Araneidae</taxon>
        <taxon>Caerostris</taxon>
    </lineage>
</organism>
<gene>
    <name evidence="1" type="ORF">CDAR_39141</name>
</gene>